<comment type="similarity">
    <text evidence="2">Belongs to the chromate ion transporter (CHR) (TC 2.A.51) family.</text>
</comment>
<dbReference type="EMBL" id="JBBUTI010000014">
    <property type="protein sequence ID" value="MEK8048201.1"/>
    <property type="molecule type" value="Genomic_DNA"/>
</dbReference>
<evidence type="ECO:0000256" key="7">
    <source>
        <dbReference type="SAM" id="Phobius"/>
    </source>
</evidence>
<name>A0ABU9C987_9BURK</name>
<feature type="transmembrane region" description="Helical" evidence="7">
    <location>
        <begin position="144"/>
        <end position="162"/>
    </location>
</feature>
<evidence type="ECO:0000313" key="8">
    <source>
        <dbReference type="EMBL" id="MEK8048201.1"/>
    </source>
</evidence>
<evidence type="ECO:0000256" key="4">
    <source>
        <dbReference type="ARBA" id="ARBA00022692"/>
    </source>
</evidence>
<protein>
    <submittedName>
        <fullName evidence="8">Chromate transporter</fullName>
    </submittedName>
</protein>
<dbReference type="PANTHER" id="PTHR43663">
    <property type="entry name" value="CHROMATE TRANSPORT PROTEIN-RELATED"/>
    <property type="match status" value="1"/>
</dbReference>
<keyword evidence="5 7" id="KW-1133">Transmembrane helix</keyword>
<feature type="transmembrane region" description="Helical" evidence="7">
    <location>
        <begin position="117"/>
        <end position="137"/>
    </location>
</feature>
<evidence type="ECO:0000256" key="6">
    <source>
        <dbReference type="ARBA" id="ARBA00023136"/>
    </source>
</evidence>
<comment type="caution">
    <text evidence="8">The sequence shown here is derived from an EMBL/GenBank/DDBJ whole genome shotgun (WGS) entry which is preliminary data.</text>
</comment>
<dbReference type="Pfam" id="PF02417">
    <property type="entry name" value="Chromate_transp"/>
    <property type="match status" value="1"/>
</dbReference>
<gene>
    <name evidence="8" type="ORF">AACH00_17750</name>
</gene>
<evidence type="ECO:0000256" key="2">
    <source>
        <dbReference type="ARBA" id="ARBA00005262"/>
    </source>
</evidence>
<keyword evidence="6 7" id="KW-0472">Membrane</keyword>
<organism evidence="8 9">
    <name type="scientific">Ideonella margarita</name>
    <dbReference type="NCBI Taxonomy" id="2984191"/>
    <lineage>
        <taxon>Bacteria</taxon>
        <taxon>Pseudomonadati</taxon>
        <taxon>Pseudomonadota</taxon>
        <taxon>Betaproteobacteria</taxon>
        <taxon>Burkholderiales</taxon>
        <taxon>Sphaerotilaceae</taxon>
        <taxon>Ideonella</taxon>
    </lineage>
</organism>
<sequence>MNADLTKPAPRSTFELFKAFTRLALMGFGGVLPIAQRELVDRLRWLSREEFAELLSVGQVLPGPNVVNLSLMVGDRFFGLRGALAAVGGMLLMPTLLVLVLAAAYRGLADVPAVAGAVRGMGAVSAGLILAMGLKLLPTLTRNPLGRVLWAPLALVAALGVGAFRWPLITVIAGLGGLSWLLAWWRLGASSSKDPA</sequence>
<evidence type="ECO:0000256" key="5">
    <source>
        <dbReference type="ARBA" id="ARBA00022989"/>
    </source>
</evidence>
<keyword evidence="9" id="KW-1185">Reference proteome</keyword>
<evidence type="ECO:0000256" key="3">
    <source>
        <dbReference type="ARBA" id="ARBA00022475"/>
    </source>
</evidence>
<dbReference type="PANTHER" id="PTHR43663:SF1">
    <property type="entry name" value="CHROMATE TRANSPORTER"/>
    <property type="match status" value="1"/>
</dbReference>
<dbReference type="RefSeq" id="WP_341400510.1">
    <property type="nucleotide sequence ID" value="NZ_JBBUTI010000014.1"/>
</dbReference>
<comment type="subcellular location">
    <subcellularLocation>
        <location evidence="1">Cell membrane</location>
        <topology evidence="1">Multi-pass membrane protein</topology>
    </subcellularLocation>
</comment>
<reference evidence="8 9" key="1">
    <citation type="submission" date="2024-04" db="EMBL/GenBank/DDBJ databases">
        <title>Novel species of the genus Ideonella isolated from streams.</title>
        <authorList>
            <person name="Lu H."/>
        </authorList>
    </citation>
    <scope>NUCLEOTIDE SEQUENCE [LARGE SCALE GENOMIC DNA]</scope>
    <source>
        <strain evidence="8 9">LYT19W</strain>
    </source>
</reference>
<feature type="transmembrane region" description="Helical" evidence="7">
    <location>
        <begin position="168"/>
        <end position="187"/>
    </location>
</feature>
<dbReference type="InterPro" id="IPR003370">
    <property type="entry name" value="Chromate_transpt"/>
</dbReference>
<dbReference type="InterPro" id="IPR052518">
    <property type="entry name" value="CHR_Transporter"/>
</dbReference>
<evidence type="ECO:0000256" key="1">
    <source>
        <dbReference type="ARBA" id="ARBA00004651"/>
    </source>
</evidence>
<keyword evidence="4 7" id="KW-0812">Transmembrane</keyword>
<proteinExistence type="inferred from homology"/>
<keyword evidence="3" id="KW-1003">Cell membrane</keyword>
<dbReference type="Proteomes" id="UP001379945">
    <property type="component" value="Unassembled WGS sequence"/>
</dbReference>
<evidence type="ECO:0000313" key="9">
    <source>
        <dbReference type="Proteomes" id="UP001379945"/>
    </source>
</evidence>
<accession>A0ABU9C987</accession>
<feature type="transmembrane region" description="Helical" evidence="7">
    <location>
        <begin position="82"/>
        <end position="105"/>
    </location>
</feature>